<dbReference type="EMBL" id="CP042196">
    <property type="protein sequence ID" value="QDS75145.1"/>
    <property type="molecule type" value="Genomic_DNA"/>
</dbReference>
<gene>
    <name evidence="2" type="ORF">FKW77_007856</name>
</gene>
<evidence type="ECO:0000313" key="3">
    <source>
        <dbReference type="Proteomes" id="UP000316270"/>
    </source>
</evidence>
<feature type="chain" id="PRO_5021715512" evidence="1">
    <location>
        <begin position="19"/>
        <end position="109"/>
    </location>
</feature>
<name>A0A517LHM4_9PEZI</name>
<dbReference type="Proteomes" id="UP000316270">
    <property type="component" value="Chromosome 12"/>
</dbReference>
<sequence>MRLFNIAAFFMGIVSVSGHSYEYCCCSTKDGCHTNSTKLVLGAVKQWKIPWDLAPYPFTVKDDHAPFDCPKGHCYLHEYPDPNPKFDEMIGVKEFSEYCHKYGQVGNGD</sequence>
<accession>A0A517LHM4</accession>
<dbReference type="AlphaFoldDB" id="A0A517LHM4"/>
<proteinExistence type="predicted"/>
<reference evidence="2 3" key="1">
    <citation type="submission" date="2019-07" db="EMBL/GenBank/DDBJ databases">
        <title>Finished genome of Venturia effusa.</title>
        <authorList>
            <person name="Young C.A."/>
            <person name="Cox M.P."/>
            <person name="Ganley A.R.D."/>
            <person name="David W.J."/>
        </authorList>
    </citation>
    <scope>NUCLEOTIDE SEQUENCE [LARGE SCALE GENOMIC DNA]</scope>
    <source>
        <strain evidence="3">albino</strain>
    </source>
</reference>
<keyword evidence="3" id="KW-1185">Reference proteome</keyword>
<evidence type="ECO:0000256" key="1">
    <source>
        <dbReference type="SAM" id="SignalP"/>
    </source>
</evidence>
<protein>
    <submittedName>
        <fullName evidence="2">Uncharacterized protein</fullName>
    </submittedName>
</protein>
<feature type="signal peptide" evidence="1">
    <location>
        <begin position="1"/>
        <end position="18"/>
    </location>
</feature>
<evidence type="ECO:0000313" key="2">
    <source>
        <dbReference type="EMBL" id="QDS75145.1"/>
    </source>
</evidence>
<organism evidence="2 3">
    <name type="scientific">Venturia effusa</name>
    <dbReference type="NCBI Taxonomy" id="50376"/>
    <lineage>
        <taxon>Eukaryota</taxon>
        <taxon>Fungi</taxon>
        <taxon>Dikarya</taxon>
        <taxon>Ascomycota</taxon>
        <taxon>Pezizomycotina</taxon>
        <taxon>Dothideomycetes</taxon>
        <taxon>Pleosporomycetidae</taxon>
        <taxon>Venturiales</taxon>
        <taxon>Venturiaceae</taxon>
        <taxon>Venturia</taxon>
    </lineage>
</organism>
<keyword evidence="1" id="KW-0732">Signal</keyword>